<organism evidence="2 3">
    <name type="scientific">Sinisalibacter lacisalsi</name>
    <dbReference type="NCBI Taxonomy" id="1526570"/>
    <lineage>
        <taxon>Bacteria</taxon>
        <taxon>Pseudomonadati</taxon>
        <taxon>Pseudomonadota</taxon>
        <taxon>Alphaproteobacteria</taxon>
        <taxon>Rhodobacterales</taxon>
        <taxon>Roseobacteraceae</taxon>
        <taxon>Sinisalibacter</taxon>
    </lineage>
</organism>
<feature type="compositionally biased region" description="Low complexity" evidence="1">
    <location>
        <begin position="1"/>
        <end position="11"/>
    </location>
</feature>
<reference evidence="3" key="1">
    <citation type="journal article" date="2019" name="Int. J. Syst. Evol. Microbiol.">
        <title>The Global Catalogue of Microorganisms (GCM) 10K type strain sequencing project: providing services to taxonomists for standard genome sequencing and annotation.</title>
        <authorList>
            <consortium name="The Broad Institute Genomics Platform"/>
            <consortium name="The Broad Institute Genome Sequencing Center for Infectious Disease"/>
            <person name="Wu L."/>
            <person name="Ma J."/>
        </authorList>
    </citation>
    <scope>NUCLEOTIDE SEQUENCE [LARGE SCALE GENOMIC DNA]</scope>
    <source>
        <strain evidence="3">CGMCC 1.12922</strain>
    </source>
</reference>
<keyword evidence="3" id="KW-1185">Reference proteome</keyword>
<evidence type="ECO:0000313" key="2">
    <source>
        <dbReference type="EMBL" id="GGD41097.1"/>
    </source>
</evidence>
<dbReference type="RefSeq" id="WP_188528462.1">
    <property type="nucleotide sequence ID" value="NZ_BMGI01000004.1"/>
</dbReference>
<dbReference type="Proteomes" id="UP000617355">
    <property type="component" value="Unassembled WGS sequence"/>
</dbReference>
<evidence type="ECO:0000313" key="3">
    <source>
        <dbReference type="Proteomes" id="UP000617355"/>
    </source>
</evidence>
<dbReference type="EMBL" id="BMGI01000004">
    <property type="protein sequence ID" value="GGD41097.1"/>
    <property type="molecule type" value="Genomic_DNA"/>
</dbReference>
<name>A0ABQ1QS63_9RHOB</name>
<gene>
    <name evidence="2" type="ORF">GCM10011358_26180</name>
</gene>
<protein>
    <submittedName>
        <fullName evidence="2">Uncharacterized protein</fullName>
    </submittedName>
</protein>
<sequence>MAETKTTAAKAAAKEKTKTPLTPEQKAERAARRKAAKVIGFTTFRQEWRAANPEGTKEQRKAAWDAARKDAVRKASRLVRSLEKGGVKLVQAEEPAKA</sequence>
<proteinExistence type="predicted"/>
<feature type="region of interest" description="Disordered" evidence="1">
    <location>
        <begin position="1"/>
        <end position="34"/>
    </location>
</feature>
<evidence type="ECO:0000256" key="1">
    <source>
        <dbReference type="SAM" id="MobiDB-lite"/>
    </source>
</evidence>
<accession>A0ABQ1QS63</accession>
<comment type="caution">
    <text evidence="2">The sequence shown here is derived from an EMBL/GenBank/DDBJ whole genome shotgun (WGS) entry which is preliminary data.</text>
</comment>